<keyword evidence="1" id="KW-0472">Membrane</keyword>
<evidence type="ECO:0000313" key="4">
    <source>
        <dbReference type="EMBL" id="SOS75079.1"/>
    </source>
</evidence>
<dbReference type="PANTHER" id="PTHR30273">
    <property type="entry name" value="PERIPLASMIC SIGNAL SENSOR AND SIGMA FACTOR ACTIVATOR FECR-RELATED"/>
    <property type="match status" value="1"/>
</dbReference>
<feature type="domain" description="FecR protein" evidence="2">
    <location>
        <begin position="114"/>
        <end position="205"/>
    </location>
</feature>
<feature type="transmembrane region" description="Helical" evidence="1">
    <location>
        <begin position="85"/>
        <end position="106"/>
    </location>
</feature>
<evidence type="ECO:0000259" key="2">
    <source>
        <dbReference type="Pfam" id="PF04773"/>
    </source>
</evidence>
<protein>
    <recommendedName>
        <fullName evidence="6">Iron dicitrate transport regulator FecR</fullName>
    </recommendedName>
</protein>
<dbReference type="EMBL" id="OENF01000038">
    <property type="protein sequence ID" value="SOS75079.1"/>
    <property type="molecule type" value="Genomic_DNA"/>
</dbReference>
<dbReference type="Gene3D" id="3.55.50.30">
    <property type="match status" value="1"/>
</dbReference>
<proteinExistence type="predicted"/>
<keyword evidence="5" id="KW-1185">Reference proteome</keyword>
<name>A0A2H1YHW3_9FLAO</name>
<dbReference type="PIRSF" id="PIRSF018266">
    <property type="entry name" value="FecR"/>
    <property type="match status" value="1"/>
</dbReference>
<evidence type="ECO:0000259" key="3">
    <source>
        <dbReference type="Pfam" id="PF16344"/>
    </source>
</evidence>
<dbReference type="InterPro" id="IPR006860">
    <property type="entry name" value="FecR"/>
</dbReference>
<reference evidence="5" key="1">
    <citation type="submission" date="2017-11" db="EMBL/GenBank/DDBJ databases">
        <authorList>
            <person name="Duchaud E."/>
        </authorList>
    </citation>
    <scope>NUCLEOTIDE SEQUENCE [LARGE SCALE GENOMIC DNA]</scope>
    <source>
        <strain evidence="5">Tenacibaculum sp. TNO020</strain>
    </source>
</reference>
<dbReference type="Pfam" id="PF16344">
    <property type="entry name" value="FecR_C"/>
    <property type="match status" value="1"/>
</dbReference>
<feature type="domain" description="Protein FecR C-terminal" evidence="3">
    <location>
        <begin position="253"/>
        <end position="319"/>
    </location>
</feature>
<dbReference type="InterPro" id="IPR012373">
    <property type="entry name" value="Ferrdict_sens_TM"/>
</dbReference>
<sequence>MKRDKIEETDLWAYVSNTASVAIKAKVERWKNSTEYDEQLFEEIKKINQITKENSSVATPNIEKNKTNFFKKIESKEKKNNFKKLFFKYAAAAIIVLSTSFFAYFITQSKEIFIATTYGEQKEVTLSDGSVVWLNASSKISYKENSPRTIRLEGEAFFEVAKDKKYPFTVETPDNIIVKALGTSFNIKSYKENNYYETVLFTGKVAVSATGSKKNKMIMLPNDKIRILKKNKHVLKSVIKNKMNTISWREGKIQFKNKTFKEIATDFKNQYNLKFHFENEKISNVKFTGTFEKTMSIREILEILKITKPFEYHFNTQKNTWIIK</sequence>
<accession>A0A2H1YHW3</accession>
<dbReference type="OrthoDB" id="1097132at2"/>
<dbReference type="AlphaFoldDB" id="A0A2H1YHW3"/>
<dbReference type="InterPro" id="IPR032508">
    <property type="entry name" value="FecR_C"/>
</dbReference>
<keyword evidence="1" id="KW-0812">Transmembrane</keyword>
<organism evidence="4 5">
    <name type="scientific">Tenacibaculum piscium</name>
    <dbReference type="NCBI Taxonomy" id="1458515"/>
    <lineage>
        <taxon>Bacteria</taxon>
        <taxon>Pseudomonadati</taxon>
        <taxon>Bacteroidota</taxon>
        <taxon>Flavobacteriia</taxon>
        <taxon>Flavobacteriales</taxon>
        <taxon>Flavobacteriaceae</taxon>
        <taxon>Tenacibaculum</taxon>
    </lineage>
</organism>
<dbReference type="Proteomes" id="UP000234211">
    <property type="component" value="Unassembled WGS sequence"/>
</dbReference>
<evidence type="ECO:0008006" key="6">
    <source>
        <dbReference type="Google" id="ProtNLM"/>
    </source>
</evidence>
<dbReference type="PANTHER" id="PTHR30273:SF2">
    <property type="entry name" value="PROTEIN FECR"/>
    <property type="match status" value="1"/>
</dbReference>
<keyword evidence="1" id="KW-1133">Transmembrane helix</keyword>
<gene>
    <name evidence="4" type="ORF">TNO020_430085</name>
</gene>
<evidence type="ECO:0000256" key="1">
    <source>
        <dbReference type="SAM" id="Phobius"/>
    </source>
</evidence>
<evidence type="ECO:0000313" key="5">
    <source>
        <dbReference type="Proteomes" id="UP000234211"/>
    </source>
</evidence>
<dbReference type="Gene3D" id="2.60.120.1440">
    <property type="match status" value="1"/>
</dbReference>
<dbReference type="RefSeq" id="WP_101917718.1">
    <property type="nucleotide sequence ID" value="NZ_OENF01000038.1"/>
</dbReference>
<dbReference type="GO" id="GO:0016989">
    <property type="term" value="F:sigma factor antagonist activity"/>
    <property type="evidence" value="ECO:0007669"/>
    <property type="project" value="TreeGrafter"/>
</dbReference>
<dbReference type="Pfam" id="PF04773">
    <property type="entry name" value="FecR"/>
    <property type="match status" value="1"/>
</dbReference>